<keyword evidence="4" id="KW-0808">Transferase</keyword>
<dbReference type="InterPro" id="IPR017441">
    <property type="entry name" value="Protein_kinase_ATP_BS"/>
</dbReference>
<proteinExistence type="inferred from homology"/>
<comment type="catalytic activity">
    <reaction evidence="9">
        <text>L-threonyl-[protein] + ATP = O-phospho-L-threonyl-[protein] + ADP + H(+)</text>
        <dbReference type="Rhea" id="RHEA:46608"/>
        <dbReference type="Rhea" id="RHEA-COMP:11060"/>
        <dbReference type="Rhea" id="RHEA-COMP:11605"/>
        <dbReference type="ChEBI" id="CHEBI:15378"/>
        <dbReference type="ChEBI" id="CHEBI:30013"/>
        <dbReference type="ChEBI" id="CHEBI:30616"/>
        <dbReference type="ChEBI" id="CHEBI:61977"/>
        <dbReference type="ChEBI" id="CHEBI:456216"/>
        <dbReference type="EC" id="2.7.11.22"/>
    </reaction>
</comment>
<dbReference type="InterPro" id="IPR000719">
    <property type="entry name" value="Prot_kinase_dom"/>
</dbReference>
<keyword evidence="3" id="KW-0723">Serine/threonine-protein kinase</keyword>
<feature type="binding site" evidence="11">
    <location>
        <position position="509"/>
    </location>
    <ligand>
        <name>ATP</name>
        <dbReference type="ChEBI" id="CHEBI:30616"/>
    </ligand>
</feature>
<feature type="compositionally biased region" description="Low complexity" evidence="12">
    <location>
        <begin position="390"/>
        <end position="401"/>
    </location>
</feature>
<feature type="region of interest" description="Disordered" evidence="12">
    <location>
        <begin position="1"/>
        <end position="459"/>
    </location>
</feature>
<dbReference type="PROSITE" id="PS00107">
    <property type="entry name" value="PROTEIN_KINASE_ATP"/>
    <property type="match status" value="1"/>
</dbReference>
<feature type="compositionally biased region" description="Pro residues" evidence="12">
    <location>
        <begin position="297"/>
        <end position="312"/>
    </location>
</feature>
<dbReference type="GO" id="GO:0005524">
    <property type="term" value="F:ATP binding"/>
    <property type="evidence" value="ECO:0007669"/>
    <property type="project" value="UniProtKB-UniRule"/>
</dbReference>
<comment type="subcellular location">
    <subcellularLocation>
        <location evidence="1">Nucleus</location>
    </subcellularLocation>
</comment>
<dbReference type="Gene3D" id="1.10.510.10">
    <property type="entry name" value="Transferase(Phosphotransferase) domain 1"/>
    <property type="match status" value="1"/>
</dbReference>
<feature type="compositionally biased region" description="Low complexity" evidence="12">
    <location>
        <begin position="342"/>
        <end position="354"/>
    </location>
</feature>
<dbReference type="EMBL" id="KN824345">
    <property type="protein sequence ID" value="KIM22933.1"/>
    <property type="molecule type" value="Genomic_DNA"/>
</dbReference>
<dbReference type="InterPro" id="IPR050108">
    <property type="entry name" value="CDK"/>
</dbReference>
<dbReference type="GO" id="GO:0005634">
    <property type="term" value="C:nucleus"/>
    <property type="evidence" value="ECO:0007669"/>
    <property type="project" value="UniProtKB-SubCell"/>
</dbReference>
<dbReference type="PROSITE" id="PS00108">
    <property type="entry name" value="PROTEIN_KINASE_ST"/>
    <property type="match status" value="1"/>
</dbReference>
<feature type="compositionally biased region" description="Acidic residues" evidence="12">
    <location>
        <begin position="59"/>
        <end position="70"/>
    </location>
</feature>
<evidence type="ECO:0000256" key="7">
    <source>
        <dbReference type="ARBA" id="ARBA00022840"/>
    </source>
</evidence>
<sequence length="685" mass="75704">MNASSLSKAKRPHSPPSKDTPIRRVRQRVGSSSSVLMDASPSKAHITTSSSQAKKREESPEEGEVEEDDLPPAPATQPADALVVSNTNGTVEPNEDDSNKDKVAATAEKKKVAFPFKSRAAKVQAIPTVDMENGPAPRPIPPTISPSKGDSARVGGGGASQNGTGRDTYVPPYSRGSRDTYVPSRDRDRDGARGRDRSWSPPHRDDDRKARSKSPVEAWDTYIAPKYQDPEGRMRGGRLMDTYVAPPERDSDRPSWGRSSPPPHRGGGAGDTYRPYAHTPPPPRDRSPFSRSDRHSPPGPTPHRLPPRPPSPDRYFPPRHEERHWENSSRDHEWDRGRYAGSSARSPRPSSFEPPSVPGDSTEANSQGMDAGSSRSRVSFSRQGDGAAVLLQQQQQQSLSQPLPPRPSVPLGGKEDNRSASGPGRTHPGPPHKAHSGPNELEKPKVSKHKVAQVRTKDEERTAYGREFVGSGRINEYMVLNKLGEGTFGEVHRARRCDAPEGSQYVALKRIIMHSEKDGMPITALREIKILKALNHPNIVKVLDIVVQPRTPNAAGSVYMVFPYMDHDLAGLLDNKAVQLAQSHIKLYMKQLLEGLEYMHENHIIHRDIKAANILISNEGVLQIADFGLARAYTKKSKKERLQEASKRGKTEKYTNCVVTRWYRPPELLMGERLYGPEIDIWGVG</sequence>
<evidence type="ECO:0000313" key="14">
    <source>
        <dbReference type="EMBL" id="KIM22933.1"/>
    </source>
</evidence>
<dbReference type="InterPro" id="IPR011009">
    <property type="entry name" value="Kinase-like_dom_sf"/>
</dbReference>
<dbReference type="FunFam" id="3.30.200.20:FF:000124">
    <property type="entry name" value="Cyclin-dependent kinase 4"/>
    <property type="match status" value="1"/>
</dbReference>
<dbReference type="InterPro" id="IPR008271">
    <property type="entry name" value="Ser/Thr_kinase_AS"/>
</dbReference>
<keyword evidence="8" id="KW-0539">Nucleus</keyword>
<dbReference type="Proteomes" id="UP000054097">
    <property type="component" value="Unassembled WGS sequence"/>
</dbReference>
<dbReference type="PROSITE" id="PS50011">
    <property type="entry name" value="PROTEIN_KINASE_DOM"/>
    <property type="match status" value="1"/>
</dbReference>
<evidence type="ECO:0000256" key="12">
    <source>
        <dbReference type="SAM" id="MobiDB-lite"/>
    </source>
</evidence>
<evidence type="ECO:0000256" key="8">
    <source>
        <dbReference type="ARBA" id="ARBA00023242"/>
    </source>
</evidence>
<feature type="compositionally biased region" description="Polar residues" evidence="12">
    <location>
        <begin position="362"/>
        <end position="382"/>
    </location>
</feature>
<evidence type="ECO:0000256" key="11">
    <source>
        <dbReference type="PROSITE-ProRule" id="PRU10141"/>
    </source>
</evidence>
<evidence type="ECO:0000256" key="3">
    <source>
        <dbReference type="ARBA" id="ARBA00022527"/>
    </source>
</evidence>
<name>A0A0C2W906_SERVB</name>
<feature type="compositionally biased region" description="Basic and acidic residues" evidence="12">
    <location>
        <begin position="184"/>
        <end position="209"/>
    </location>
</feature>
<reference evidence="14 15" key="1">
    <citation type="submission" date="2014-04" db="EMBL/GenBank/DDBJ databases">
        <authorList>
            <consortium name="DOE Joint Genome Institute"/>
            <person name="Kuo A."/>
            <person name="Zuccaro A."/>
            <person name="Kohler A."/>
            <person name="Nagy L.G."/>
            <person name="Floudas D."/>
            <person name="Copeland A."/>
            <person name="Barry K.W."/>
            <person name="Cichocki N."/>
            <person name="Veneault-Fourrey C."/>
            <person name="LaButti K."/>
            <person name="Lindquist E.A."/>
            <person name="Lipzen A."/>
            <person name="Lundell T."/>
            <person name="Morin E."/>
            <person name="Murat C."/>
            <person name="Sun H."/>
            <person name="Tunlid A."/>
            <person name="Henrissat B."/>
            <person name="Grigoriev I.V."/>
            <person name="Hibbett D.S."/>
            <person name="Martin F."/>
            <person name="Nordberg H.P."/>
            <person name="Cantor M.N."/>
            <person name="Hua S.X."/>
        </authorList>
    </citation>
    <scope>NUCLEOTIDE SEQUENCE [LARGE SCALE GENOMIC DNA]</scope>
    <source>
        <strain evidence="14 15">MAFF 305830</strain>
    </source>
</reference>
<evidence type="ECO:0000256" key="6">
    <source>
        <dbReference type="ARBA" id="ARBA00022777"/>
    </source>
</evidence>
<accession>A0A0C2W906</accession>
<feature type="compositionally biased region" description="Basic and acidic residues" evidence="12">
    <location>
        <begin position="316"/>
        <end position="338"/>
    </location>
</feature>
<dbReference type="STRING" id="933852.A0A0C2W906"/>
<evidence type="ECO:0000256" key="4">
    <source>
        <dbReference type="ARBA" id="ARBA00022679"/>
    </source>
</evidence>
<comment type="catalytic activity">
    <reaction evidence="10">
        <text>L-seryl-[protein] + ATP = O-phospho-L-seryl-[protein] + ADP + H(+)</text>
        <dbReference type="Rhea" id="RHEA:17989"/>
        <dbReference type="Rhea" id="RHEA-COMP:9863"/>
        <dbReference type="Rhea" id="RHEA-COMP:11604"/>
        <dbReference type="ChEBI" id="CHEBI:15378"/>
        <dbReference type="ChEBI" id="CHEBI:29999"/>
        <dbReference type="ChEBI" id="CHEBI:30616"/>
        <dbReference type="ChEBI" id="CHEBI:83421"/>
        <dbReference type="ChEBI" id="CHEBI:456216"/>
        <dbReference type="EC" id="2.7.11.22"/>
    </reaction>
</comment>
<dbReference type="SMART" id="SM00220">
    <property type="entry name" value="S_TKc"/>
    <property type="match status" value="1"/>
</dbReference>
<keyword evidence="15" id="KW-1185">Reference proteome</keyword>
<dbReference type="Pfam" id="PF00069">
    <property type="entry name" value="Pkinase"/>
    <property type="match status" value="1"/>
</dbReference>
<evidence type="ECO:0000256" key="5">
    <source>
        <dbReference type="ARBA" id="ARBA00022741"/>
    </source>
</evidence>
<keyword evidence="7 11" id="KW-0067">ATP-binding</keyword>
<dbReference type="SUPFAM" id="SSF56112">
    <property type="entry name" value="Protein kinase-like (PK-like)"/>
    <property type="match status" value="1"/>
</dbReference>
<organism evidence="14 15">
    <name type="scientific">Serendipita vermifera MAFF 305830</name>
    <dbReference type="NCBI Taxonomy" id="933852"/>
    <lineage>
        <taxon>Eukaryota</taxon>
        <taxon>Fungi</taxon>
        <taxon>Dikarya</taxon>
        <taxon>Basidiomycota</taxon>
        <taxon>Agaricomycotina</taxon>
        <taxon>Agaricomycetes</taxon>
        <taxon>Sebacinales</taxon>
        <taxon>Serendipitaceae</taxon>
        <taxon>Serendipita</taxon>
    </lineage>
</organism>
<keyword evidence="5 11" id="KW-0547">Nucleotide-binding</keyword>
<gene>
    <name evidence="14" type="ORF">M408DRAFT_332612</name>
</gene>
<protein>
    <recommendedName>
        <fullName evidence="13">Protein kinase domain-containing protein</fullName>
    </recommendedName>
</protein>
<evidence type="ECO:0000259" key="13">
    <source>
        <dbReference type="PROSITE" id="PS50011"/>
    </source>
</evidence>
<reference evidence="15" key="2">
    <citation type="submission" date="2015-01" db="EMBL/GenBank/DDBJ databases">
        <title>Evolutionary Origins and Diversification of the Mycorrhizal Mutualists.</title>
        <authorList>
            <consortium name="DOE Joint Genome Institute"/>
            <consortium name="Mycorrhizal Genomics Consortium"/>
            <person name="Kohler A."/>
            <person name="Kuo A."/>
            <person name="Nagy L.G."/>
            <person name="Floudas D."/>
            <person name="Copeland A."/>
            <person name="Barry K.W."/>
            <person name="Cichocki N."/>
            <person name="Veneault-Fourrey C."/>
            <person name="LaButti K."/>
            <person name="Lindquist E.A."/>
            <person name="Lipzen A."/>
            <person name="Lundell T."/>
            <person name="Morin E."/>
            <person name="Murat C."/>
            <person name="Riley R."/>
            <person name="Ohm R."/>
            <person name="Sun H."/>
            <person name="Tunlid A."/>
            <person name="Henrissat B."/>
            <person name="Grigoriev I.V."/>
            <person name="Hibbett D.S."/>
            <person name="Martin F."/>
        </authorList>
    </citation>
    <scope>NUCLEOTIDE SEQUENCE [LARGE SCALE GENOMIC DNA]</scope>
    <source>
        <strain evidence="15">MAFF 305830</strain>
    </source>
</reference>
<dbReference type="GO" id="GO:0004693">
    <property type="term" value="F:cyclin-dependent protein serine/threonine kinase activity"/>
    <property type="evidence" value="ECO:0007669"/>
    <property type="project" value="UniProtKB-EC"/>
</dbReference>
<comment type="similarity">
    <text evidence="2">Belongs to the protein kinase superfamily. CMGC Ser/Thr protein kinase family. CDC2/CDKX subfamily.</text>
</comment>
<feature type="compositionally biased region" description="Basic and acidic residues" evidence="12">
    <location>
        <begin position="283"/>
        <end position="296"/>
    </location>
</feature>
<dbReference type="OrthoDB" id="28397at2759"/>
<keyword evidence="6" id="KW-0418">Kinase</keyword>
<dbReference type="AlphaFoldDB" id="A0A0C2W906"/>
<evidence type="ECO:0000256" key="9">
    <source>
        <dbReference type="ARBA" id="ARBA00047811"/>
    </source>
</evidence>
<dbReference type="Gene3D" id="3.30.200.20">
    <property type="entry name" value="Phosphorylase Kinase, domain 1"/>
    <property type="match status" value="1"/>
</dbReference>
<evidence type="ECO:0000256" key="1">
    <source>
        <dbReference type="ARBA" id="ARBA00004123"/>
    </source>
</evidence>
<feature type="non-terminal residue" evidence="14">
    <location>
        <position position="685"/>
    </location>
</feature>
<feature type="domain" description="Protein kinase" evidence="13">
    <location>
        <begin position="477"/>
        <end position="685"/>
    </location>
</feature>
<evidence type="ECO:0000313" key="15">
    <source>
        <dbReference type="Proteomes" id="UP000054097"/>
    </source>
</evidence>
<dbReference type="HOGENOM" id="CLU_008091_2_0_1"/>
<evidence type="ECO:0000256" key="2">
    <source>
        <dbReference type="ARBA" id="ARBA00006485"/>
    </source>
</evidence>
<dbReference type="PANTHER" id="PTHR24056:SF233">
    <property type="entry name" value="CYCLIN-DEPENDENT KINASE 9"/>
    <property type="match status" value="1"/>
</dbReference>
<evidence type="ECO:0000256" key="10">
    <source>
        <dbReference type="ARBA" id="ARBA00048367"/>
    </source>
</evidence>
<dbReference type="PANTHER" id="PTHR24056">
    <property type="entry name" value="CELL DIVISION PROTEIN KINASE"/>
    <property type="match status" value="1"/>
</dbReference>
<feature type="compositionally biased region" description="Basic and acidic residues" evidence="12">
    <location>
        <begin position="97"/>
        <end position="111"/>
    </location>
</feature>